<feature type="compositionally biased region" description="Basic and acidic residues" evidence="1">
    <location>
        <begin position="803"/>
        <end position="813"/>
    </location>
</feature>
<dbReference type="InterPro" id="IPR011009">
    <property type="entry name" value="Kinase-like_dom_sf"/>
</dbReference>
<dbReference type="OrthoDB" id="5584477at2759"/>
<reference evidence="3 4" key="1">
    <citation type="submission" date="2020-07" db="EMBL/GenBank/DDBJ databases">
        <title>Comparative genomics of pyrophilous fungi reveals a link between fire events and developmental genes.</title>
        <authorList>
            <consortium name="DOE Joint Genome Institute"/>
            <person name="Steindorff A.S."/>
            <person name="Carver A."/>
            <person name="Calhoun S."/>
            <person name="Stillman K."/>
            <person name="Liu H."/>
            <person name="Lipzen A."/>
            <person name="Pangilinan J."/>
            <person name="Labutti K."/>
            <person name="Bruns T.D."/>
            <person name="Grigoriev I.V."/>
        </authorList>
    </citation>
    <scope>NUCLEOTIDE SEQUENCE [LARGE SCALE GENOMIC DNA]</scope>
    <source>
        <strain evidence="3 4">CBS 144469</strain>
    </source>
</reference>
<dbReference type="InterPro" id="IPR040976">
    <property type="entry name" value="Pkinase_fungal"/>
</dbReference>
<dbReference type="SUPFAM" id="SSF56112">
    <property type="entry name" value="Protein kinase-like (PK-like)"/>
    <property type="match status" value="1"/>
</dbReference>
<dbReference type="Pfam" id="PF17667">
    <property type="entry name" value="Pkinase_fungal"/>
    <property type="match status" value="2"/>
</dbReference>
<accession>A0A8H6IA92</accession>
<dbReference type="Gene3D" id="1.10.510.10">
    <property type="entry name" value="Transferase(Phosphotransferase) domain 1"/>
    <property type="match status" value="1"/>
</dbReference>
<dbReference type="EMBL" id="JACGCI010000011">
    <property type="protein sequence ID" value="KAF6760702.1"/>
    <property type="molecule type" value="Genomic_DNA"/>
</dbReference>
<name>A0A8H6IA92_9AGAR</name>
<gene>
    <name evidence="3" type="ORF">DFP72DRAFT_1091891</name>
</gene>
<sequence>MSEPPPDLPRSDDTERPPTPTMSTASSAKDVEAGSESEEAATRSNYFLDMEADDINWATDPTHFDANWLESQGLFASAVGPEEATENPKTPCKKVLDAEPIEKNSSTPFRMSTQDRLSSSEEVRKVILEELGKKLYFVEHWANILYRKEAPLKDVVKFLNKRATGYSGGRWNNLPEVATVEEDIYAPLVDIISRIIQEFSTTSEDGVTREALDTSSVVLQHKDAKNHGTLPDISIKASGPSFEGLRKNAGTTSQAALGVGWSNVAAVFEVKRDKVKGSVTSHAKQIALYCRQILMHQPNRNFVRTLIITEQHVCLAHFDRSGLYLTPYINIHKDPYTFIRLIVGLTTYDEAVLGFDTSVQWIVDQETGLRVSGTLKAFDEKTKTTTYYELCMKSTPFIRASIRGRGTTCYRAINPDTKKVVVIKDSWRTETRTPETAFLDAALEVDGVVQCLAYQNNCAETKAFRPRNAVHEDFHNRVKSRVVMEHYGGSLTTFTHRHQLIAAFRDAILGHQSLLHKGILHRDIGMNNILLGLPQAKPGCRGIIIDLDMAVWIIKNMPKPNQDARTASEYCCLGAQRYQSFATIYSRMQNLPPLYDFLDDLESIFFVLLDILLLYRMPGDRIKNTSRSIDKYMKNMDSRDLSVASSSKSRIMAWRLAEVSPWWGKMCDVLLKDYQKMVFDVAQDKENILEDSSLTADEKYDKLKAMGSVELSASYYTRVTEAFDKALSAIEADDEEIDDAAFARQLSSPCPPERVARRSTAAIPPPDLQNNLKRRSEALHSDVTHVKRAVKNVRGAQPSEQEEEHKAESDEED</sequence>
<feature type="region of interest" description="Disordered" evidence="1">
    <location>
        <begin position="1"/>
        <end position="45"/>
    </location>
</feature>
<dbReference type="PANTHER" id="PTHR38248">
    <property type="entry name" value="FUNK1 6"/>
    <property type="match status" value="1"/>
</dbReference>
<feature type="domain" description="Fungal-type protein kinase" evidence="2">
    <location>
        <begin position="254"/>
        <end position="456"/>
    </location>
</feature>
<evidence type="ECO:0000256" key="1">
    <source>
        <dbReference type="SAM" id="MobiDB-lite"/>
    </source>
</evidence>
<proteinExistence type="predicted"/>
<feature type="domain" description="Fungal-type protein kinase" evidence="2">
    <location>
        <begin position="471"/>
        <end position="611"/>
    </location>
</feature>
<dbReference type="PANTHER" id="PTHR38248:SF2">
    <property type="entry name" value="FUNK1 11"/>
    <property type="match status" value="1"/>
</dbReference>
<evidence type="ECO:0000313" key="3">
    <source>
        <dbReference type="EMBL" id="KAF6760702.1"/>
    </source>
</evidence>
<dbReference type="AlphaFoldDB" id="A0A8H6IA92"/>
<protein>
    <recommendedName>
        <fullName evidence="2">Fungal-type protein kinase domain-containing protein</fullName>
    </recommendedName>
</protein>
<keyword evidence="4" id="KW-1185">Reference proteome</keyword>
<evidence type="ECO:0000259" key="2">
    <source>
        <dbReference type="Pfam" id="PF17667"/>
    </source>
</evidence>
<evidence type="ECO:0000313" key="4">
    <source>
        <dbReference type="Proteomes" id="UP000521943"/>
    </source>
</evidence>
<dbReference type="Proteomes" id="UP000521943">
    <property type="component" value="Unassembled WGS sequence"/>
</dbReference>
<organism evidence="3 4">
    <name type="scientific">Ephemerocybe angulata</name>
    <dbReference type="NCBI Taxonomy" id="980116"/>
    <lineage>
        <taxon>Eukaryota</taxon>
        <taxon>Fungi</taxon>
        <taxon>Dikarya</taxon>
        <taxon>Basidiomycota</taxon>
        <taxon>Agaricomycotina</taxon>
        <taxon>Agaricomycetes</taxon>
        <taxon>Agaricomycetidae</taxon>
        <taxon>Agaricales</taxon>
        <taxon>Agaricineae</taxon>
        <taxon>Psathyrellaceae</taxon>
        <taxon>Ephemerocybe</taxon>
    </lineage>
</organism>
<feature type="compositionally biased region" description="Basic and acidic residues" evidence="1">
    <location>
        <begin position="774"/>
        <end position="785"/>
    </location>
</feature>
<comment type="caution">
    <text evidence="3">The sequence shown here is derived from an EMBL/GenBank/DDBJ whole genome shotgun (WGS) entry which is preliminary data.</text>
</comment>
<feature type="region of interest" description="Disordered" evidence="1">
    <location>
        <begin position="748"/>
        <end position="813"/>
    </location>
</feature>